<comment type="caution">
    <text evidence="3">The sequence shown here is derived from an EMBL/GenBank/DDBJ whole genome shotgun (WGS) entry which is preliminary data.</text>
</comment>
<reference evidence="4" key="1">
    <citation type="journal article" date="2019" name="Int. J. Syst. Evol. Microbiol.">
        <title>The Global Catalogue of Microorganisms (GCM) 10K type strain sequencing project: providing services to taxonomists for standard genome sequencing and annotation.</title>
        <authorList>
            <consortium name="The Broad Institute Genomics Platform"/>
            <consortium name="The Broad Institute Genome Sequencing Center for Infectious Disease"/>
            <person name="Wu L."/>
            <person name="Ma J."/>
        </authorList>
    </citation>
    <scope>NUCLEOTIDE SEQUENCE [LARGE SCALE GENOMIC DNA]</scope>
    <source>
        <strain evidence="4">CGMCC 1.16444</strain>
    </source>
</reference>
<evidence type="ECO:0000256" key="1">
    <source>
        <dbReference type="SAM" id="MobiDB-lite"/>
    </source>
</evidence>
<dbReference type="InterPro" id="IPR021457">
    <property type="entry name" value="DUF3108"/>
</dbReference>
<dbReference type="Proteomes" id="UP001595796">
    <property type="component" value="Unassembled WGS sequence"/>
</dbReference>
<evidence type="ECO:0000313" key="4">
    <source>
        <dbReference type="Proteomes" id="UP001595796"/>
    </source>
</evidence>
<proteinExistence type="predicted"/>
<organism evidence="3 4">
    <name type="scientific">Flaviflagellibacter deserti</name>
    <dbReference type="NCBI Taxonomy" id="2267266"/>
    <lineage>
        <taxon>Bacteria</taxon>
        <taxon>Pseudomonadati</taxon>
        <taxon>Pseudomonadota</taxon>
        <taxon>Alphaproteobacteria</taxon>
        <taxon>Hyphomicrobiales</taxon>
        <taxon>Flaviflagellibacter</taxon>
    </lineage>
</organism>
<keyword evidence="2" id="KW-0732">Signal</keyword>
<evidence type="ECO:0000256" key="2">
    <source>
        <dbReference type="SAM" id="SignalP"/>
    </source>
</evidence>
<feature type="signal peptide" evidence="2">
    <location>
        <begin position="1"/>
        <end position="32"/>
    </location>
</feature>
<feature type="chain" id="PRO_5045456693" evidence="2">
    <location>
        <begin position="33"/>
        <end position="292"/>
    </location>
</feature>
<sequence length="292" mass="31255">MPSLLSGLPIARPARMAVVAVAACVTAMPALAGETEFTAAYTARLAVLPINFASGTLKATVPDKGRYVVDFGADGMGFAMSGKAIGTVYPDGVWPLSAAIDTADSSEVRKIRIALSRGRVRRDTVTPPLPYRPDRVPVTQEHKKGVIDPISALLMPVAKKSDTLEPSVCDRTLPIFEGTERFDIKMSYLRIENVKTIKGYEGPVVVCRATYKAIAGHRANGKPNYMEQNKTIEAWLAPIQGTQMVAPWKISLVTGMGTMLIEASEFTATQNPTKHADAGEAVAAPSDNGTPR</sequence>
<gene>
    <name evidence="3" type="ORF">ACFPFW_11115</name>
</gene>
<feature type="region of interest" description="Disordered" evidence="1">
    <location>
        <begin position="271"/>
        <end position="292"/>
    </location>
</feature>
<dbReference type="EMBL" id="JBHSJF010000006">
    <property type="protein sequence ID" value="MFC5068559.1"/>
    <property type="molecule type" value="Genomic_DNA"/>
</dbReference>
<name>A0ABV9Z237_9HYPH</name>
<dbReference type="RefSeq" id="WP_162799744.1">
    <property type="nucleotide sequence ID" value="NZ_JBHSJF010000006.1"/>
</dbReference>
<keyword evidence="4" id="KW-1185">Reference proteome</keyword>
<protein>
    <submittedName>
        <fullName evidence="3">DUF3108 domain-containing protein</fullName>
    </submittedName>
</protein>
<evidence type="ECO:0000313" key="3">
    <source>
        <dbReference type="EMBL" id="MFC5068559.1"/>
    </source>
</evidence>
<dbReference type="Pfam" id="PF11306">
    <property type="entry name" value="DUF3108"/>
    <property type="match status" value="1"/>
</dbReference>
<accession>A0ABV9Z237</accession>